<reference evidence="2" key="1">
    <citation type="submission" date="2014-03" db="EMBL/GenBank/DDBJ databases">
        <title>The Genome Sequence of Puccinia striiformis f. sp. tritici PST-78.</title>
        <authorList>
            <consortium name="The Broad Institute Genome Sequencing Platform"/>
            <person name="Cuomo C."/>
            <person name="Hulbert S."/>
            <person name="Chen X."/>
            <person name="Walker B."/>
            <person name="Young S.K."/>
            <person name="Zeng Q."/>
            <person name="Gargeya S."/>
            <person name="Fitzgerald M."/>
            <person name="Haas B."/>
            <person name="Abouelleil A."/>
            <person name="Alvarado L."/>
            <person name="Arachchi H.M."/>
            <person name="Berlin A.M."/>
            <person name="Chapman S.B."/>
            <person name="Goldberg J."/>
            <person name="Griggs A."/>
            <person name="Gujja S."/>
            <person name="Hansen M."/>
            <person name="Howarth C."/>
            <person name="Imamovic A."/>
            <person name="Larimer J."/>
            <person name="McCowan C."/>
            <person name="Montmayeur A."/>
            <person name="Murphy C."/>
            <person name="Neiman D."/>
            <person name="Pearson M."/>
            <person name="Priest M."/>
            <person name="Roberts A."/>
            <person name="Saif S."/>
            <person name="Shea T."/>
            <person name="Sisk P."/>
            <person name="Sykes S."/>
            <person name="Wortman J."/>
            <person name="Nusbaum C."/>
            <person name="Birren B."/>
        </authorList>
    </citation>
    <scope>NUCLEOTIDE SEQUENCE [LARGE SCALE GENOMIC DNA]</scope>
    <source>
        <strain evidence="2">race PST-78</strain>
    </source>
</reference>
<evidence type="ECO:0000313" key="1">
    <source>
        <dbReference type="EMBL" id="KNF00947.1"/>
    </source>
</evidence>
<dbReference type="STRING" id="1165861.A0A0L0VP04"/>
<dbReference type="AlphaFoldDB" id="A0A0L0VP04"/>
<proteinExistence type="predicted"/>
<accession>A0A0L0VP04</accession>
<keyword evidence="2" id="KW-1185">Reference proteome</keyword>
<sequence length="131" mass="14669">MQFAYDVEDPEGMAQQIQQQQARIQLYRNKLDEAYVDLNLLDEARMASLTQCHTKSITWHTLANSSEAIVKLLVTGTVFKSYSLPNTLVSNRLRACTTVSWDLKSHKSVLVLGIPSGFSASEIRKQLNGVP</sequence>
<name>A0A0L0VP04_9BASI</name>
<organism evidence="1 2">
    <name type="scientific">Puccinia striiformis f. sp. tritici PST-78</name>
    <dbReference type="NCBI Taxonomy" id="1165861"/>
    <lineage>
        <taxon>Eukaryota</taxon>
        <taxon>Fungi</taxon>
        <taxon>Dikarya</taxon>
        <taxon>Basidiomycota</taxon>
        <taxon>Pucciniomycotina</taxon>
        <taxon>Pucciniomycetes</taxon>
        <taxon>Pucciniales</taxon>
        <taxon>Pucciniaceae</taxon>
        <taxon>Puccinia</taxon>
    </lineage>
</organism>
<protein>
    <submittedName>
        <fullName evidence="1">Uncharacterized protein</fullName>
    </submittedName>
</protein>
<comment type="caution">
    <text evidence="1">The sequence shown here is derived from an EMBL/GenBank/DDBJ whole genome shotgun (WGS) entry which is preliminary data.</text>
</comment>
<dbReference type="EMBL" id="AJIL01000033">
    <property type="protein sequence ID" value="KNF00947.1"/>
    <property type="molecule type" value="Genomic_DNA"/>
</dbReference>
<dbReference type="Proteomes" id="UP000054564">
    <property type="component" value="Unassembled WGS sequence"/>
</dbReference>
<evidence type="ECO:0000313" key="2">
    <source>
        <dbReference type="Proteomes" id="UP000054564"/>
    </source>
</evidence>
<gene>
    <name evidence="1" type="ORF">PSTG_05842</name>
</gene>